<dbReference type="Proteomes" id="UP000229481">
    <property type="component" value="Unassembled WGS sequence"/>
</dbReference>
<gene>
    <name evidence="13" type="ORF">COY85_01940</name>
</gene>
<keyword evidence="4" id="KW-0963">Cytoplasm</keyword>
<dbReference type="Gene3D" id="3.90.870.10">
    <property type="entry name" value="DHBP synthase"/>
    <property type="match status" value="1"/>
</dbReference>
<evidence type="ECO:0000256" key="1">
    <source>
        <dbReference type="ARBA" id="ARBA00004496"/>
    </source>
</evidence>
<comment type="catalytic activity">
    <reaction evidence="11">
        <text>L-threonine + hydrogencarbonate + ATP = L-threonylcarbamoyladenylate + diphosphate + H2O</text>
        <dbReference type="Rhea" id="RHEA:36407"/>
        <dbReference type="ChEBI" id="CHEBI:15377"/>
        <dbReference type="ChEBI" id="CHEBI:17544"/>
        <dbReference type="ChEBI" id="CHEBI:30616"/>
        <dbReference type="ChEBI" id="CHEBI:33019"/>
        <dbReference type="ChEBI" id="CHEBI:57926"/>
        <dbReference type="ChEBI" id="CHEBI:73682"/>
        <dbReference type="EC" id="2.7.7.87"/>
    </reaction>
</comment>
<evidence type="ECO:0000256" key="3">
    <source>
        <dbReference type="ARBA" id="ARBA00012584"/>
    </source>
</evidence>
<comment type="caution">
    <text evidence="13">The sequence shown here is derived from an EMBL/GenBank/DDBJ whole genome shotgun (WGS) entry which is preliminary data.</text>
</comment>
<evidence type="ECO:0000313" key="13">
    <source>
        <dbReference type="EMBL" id="PIY74879.1"/>
    </source>
</evidence>
<dbReference type="AlphaFoldDB" id="A0A2M7QRF1"/>
<evidence type="ECO:0000256" key="11">
    <source>
        <dbReference type="ARBA" id="ARBA00048366"/>
    </source>
</evidence>
<dbReference type="SUPFAM" id="SSF55821">
    <property type="entry name" value="YrdC/RibB"/>
    <property type="match status" value="1"/>
</dbReference>
<protein>
    <recommendedName>
        <fullName evidence="10">L-threonylcarbamoyladenylate synthase</fullName>
        <ecNumber evidence="3">2.7.7.87</ecNumber>
    </recommendedName>
    <alternativeName>
        <fullName evidence="10">L-threonylcarbamoyladenylate synthase</fullName>
    </alternativeName>
</protein>
<evidence type="ECO:0000259" key="12">
    <source>
        <dbReference type="PROSITE" id="PS51163"/>
    </source>
</evidence>
<dbReference type="EC" id="2.7.7.87" evidence="3"/>
<evidence type="ECO:0000256" key="4">
    <source>
        <dbReference type="ARBA" id="ARBA00022490"/>
    </source>
</evidence>
<comment type="subcellular location">
    <subcellularLocation>
        <location evidence="1">Cytoplasm</location>
    </subcellularLocation>
</comment>
<dbReference type="GO" id="GO:0003725">
    <property type="term" value="F:double-stranded RNA binding"/>
    <property type="evidence" value="ECO:0007669"/>
    <property type="project" value="InterPro"/>
</dbReference>
<dbReference type="NCBIfam" id="TIGR00057">
    <property type="entry name" value="L-threonylcarbamoyladenylate synthase"/>
    <property type="match status" value="1"/>
</dbReference>
<keyword evidence="9" id="KW-0067">ATP-binding</keyword>
<evidence type="ECO:0000256" key="6">
    <source>
        <dbReference type="ARBA" id="ARBA00022694"/>
    </source>
</evidence>
<name>A0A2M7QRF1_9BACT</name>
<proteinExistence type="inferred from homology"/>
<dbReference type="Pfam" id="PF01300">
    <property type="entry name" value="Sua5_yciO_yrdC"/>
    <property type="match status" value="1"/>
</dbReference>
<dbReference type="InterPro" id="IPR006070">
    <property type="entry name" value="Sua5-like_dom"/>
</dbReference>
<dbReference type="GO" id="GO:0061710">
    <property type="term" value="F:L-threonylcarbamoyladenylate synthase"/>
    <property type="evidence" value="ECO:0007669"/>
    <property type="project" value="UniProtKB-EC"/>
</dbReference>
<evidence type="ECO:0000256" key="8">
    <source>
        <dbReference type="ARBA" id="ARBA00022741"/>
    </source>
</evidence>
<evidence type="ECO:0000256" key="9">
    <source>
        <dbReference type="ARBA" id="ARBA00022840"/>
    </source>
</evidence>
<dbReference type="GO" id="GO:0005737">
    <property type="term" value="C:cytoplasm"/>
    <property type="evidence" value="ECO:0007669"/>
    <property type="project" value="UniProtKB-SubCell"/>
</dbReference>
<dbReference type="PROSITE" id="PS51163">
    <property type="entry name" value="YRDC"/>
    <property type="match status" value="1"/>
</dbReference>
<keyword evidence="8" id="KW-0547">Nucleotide-binding</keyword>
<keyword evidence="5" id="KW-0808">Transferase</keyword>
<dbReference type="GO" id="GO:0005524">
    <property type="term" value="F:ATP binding"/>
    <property type="evidence" value="ECO:0007669"/>
    <property type="project" value="UniProtKB-KW"/>
</dbReference>
<dbReference type="PANTHER" id="PTHR17490">
    <property type="entry name" value="SUA5"/>
    <property type="match status" value="1"/>
</dbReference>
<keyword evidence="7" id="KW-0548">Nucleotidyltransferase</keyword>
<organism evidence="13 14">
    <name type="scientific">Candidatus Portnoybacteria bacterium CG_4_10_14_0_8_um_filter_40_50</name>
    <dbReference type="NCBI Taxonomy" id="1974800"/>
    <lineage>
        <taxon>Bacteria</taxon>
        <taxon>Candidatus Portnoyibacteriota</taxon>
    </lineage>
</organism>
<dbReference type="InterPro" id="IPR050156">
    <property type="entry name" value="TC-AMP_synthase_SUA5"/>
</dbReference>
<dbReference type="GO" id="GO:0006450">
    <property type="term" value="P:regulation of translational fidelity"/>
    <property type="evidence" value="ECO:0007669"/>
    <property type="project" value="TreeGrafter"/>
</dbReference>
<accession>A0A2M7QRF1</accession>
<dbReference type="GO" id="GO:0000049">
    <property type="term" value="F:tRNA binding"/>
    <property type="evidence" value="ECO:0007669"/>
    <property type="project" value="TreeGrafter"/>
</dbReference>
<dbReference type="EMBL" id="PFLK01000044">
    <property type="protein sequence ID" value="PIY74879.1"/>
    <property type="molecule type" value="Genomic_DNA"/>
</dbReference>
<keyword evidence="6" id="KW-0819">tRNA processing</keyword>
<evidence type="ECO:0000256" key="10">
    <source>
        <dbReference type="ARBA" id="ARBA00029774"/>
    </source>
</evidence>
<evidence type="ECO:0000256" key="2">
    <source>
        <dbReference type="ARBA" id="ARBA00007663"/>
    </source>
</evidence>
<dbReference type="PANTHER" id="PTHR17490:SF16">
    <property type="entry name" value="THREONYLCARBAMOYL-AMP SYNTHASE"/>
    <property type="match status" value="1"/>
</dbReference>
<sequence length="217" mass="24234">MIMEIIRFNLAGDWKDLDNLIIERTAEVIRRGGSVVFPTDTVYGLGVNALDKDAVSRLFKIKKRPKTKPVPIIVRDIDMAKKYAYISCAKEKVLNSIWPGRVTAILPKKDITPDILTAGKKTIGMRISAHPFIQLLMEELDFPITATSANFSGEPPMARSREVIKNFEKAYPRPTLILDAGDLPENSPSTILDLAGLKPKITRLGPVSKKDLMKMFK</sequence>
<evidence type="ECO:0000313" key="14">
    <source>
        <dbReference type="Proteomes" id="UP000229481"/>
    </source>
</evidence>
<feature type="domain" description="YrdC-like" evidence="12">
    <location>
        <begin position="19"/>
        <end position="207"/>
    </location>
</feature>
<dbReference type="InterPro" id="IPR017945">
    <property type="entry name" value="DHBP_synth_RibB-like_a/b_dom"/>
</dbReference>
<dbReference type="GO" id="GO:0008033">
    <property type="term" value="P:tRNA processing"/>
    <property type="evidence" value="ECO:0007669"/>
    <property type="project" value="UniProtKB-KW"/>
</dbReference>
<evidence type="ECO:0000256" key="7">
    <source>
        <dbReference type="ARBA" id="ARBA00022695"/>
    </source>
</evidence>
<evidence type="ECO:0000256" key="5">
    <source>
        <dbReference type="ARBA" id="ARBA00022679"/>
    </source>
</evidence>
<reference evidence="14" key="1">
    <citation type="submission" date="2017-09" db="EMBL/GenBank/DDBJ databases">
        <title>Depth-based differentiation of microbial function through sediment-hosted aquifers and enrichment of novel symbionts in the deep terrestrial subsurface.</title>
        <authorList>
            <person name="Probst A.J."/>
            <person name="Ladd B."/>
            <person name="Jarett J.K."/>
            <person name="Geller-Mcgrath D.E."/>
            <person name="Sieber C.M.K."/>
            <person name="Emerson J.B."/>
            <person name="Anantharaman K."/>
            <person name="Thomas B.C."/>
            <person name="Malmstrom R."/>
            <person name="Stieglmeier M."/>
            <person name="Klingl A."/>
            <person name="Woyke T."/>
            <person name="Ryan C.M."/>
            <person name="Banfield J.F."/>
        </authorList>
    </citation>
    <scope>NUCLEOTIDE SEQUENCE [LARGE SCALE GENOMIC DNA]</scope>
</reference>
<comment type="similarity">
    <text evidence="2">Belongs to the SUA5 family.</text>
</comment>